<dbReference type="InterPro" id="IPR003594">
    <property type="entry name" value="HATPase_dom"/>
</dbReference>
<dbReference type="GO" id="GO:0000155">
    <property type="term" value="F:phosphorelay sensor kinase activity"/>
    <property type="evidence" value="ECO:0007669"/>
    <property type="project" value="InterPro"/>
</dbReference>
<proteinExistence type="predicted"/>
<reference evidence="8" key="1">
    <citation type="submission" date="2016-10" db="EMBL/GenBank/DDBJ databases">
        <authorList>
            <person name="Varghese N."/>
            <person name="Submissions S."/>
        </authorList>
    </citation>
    <scope>NUCLEOTIDE SEQUENCE [LARGE SCALE GENOMIC DNA]</scope>
    <source>
        <strain evidence="8">RD 26</strain>
    </source>
</reference>
<gene>
    <name evidence="7" type="ORF">SAMN04487937_2694</name>
</gene>
<dbReference type="InterPro" id="IPR036097">
    <property type="entry name" value="HisK_dim/P_sf"/>
</dbReference>
<accession>A0A1I6HDT0</accession>
<dbReference type="EMBL" id="FOYN01000003">
    <property type="protein sequence ID" value="SFR52490.1"/>
    <property type="molecule type" value="Genomic_DNA"/>
</dbReference>
<dbReference type="PROSITE" id="PS50109">
    <property type="entry name" value="HIS_KIN"/>
    <property type="match status" value="1"/>
</dbReference>
<dbReference type="EC" id="2.7.13.3" evidence="2"/>
<dbReference type="Pfam" id="PF02518">
    <property type="entry name" value="HATPase_c"/>
    <property type="match status" value="1"/>
</dbReference>
<dbReference type="CDD" id="cd00082">
    <property type="entry name" value="HisKA"/>
    <property type="match status" value="1"/>
</dbReference>
<dbReference type="PANTHER" id="PTHR43711">
    <property type="entry name" value="TWO-COMPONENT HISTIDINE KINASE"/>
    <property type="match status" value="1"/>
</dbReference>
<dbReference type="Proteomes" id="UP000198932">
    <property type="component" value="Unassembled WGS sequence"/>
</dbReference>
<keyword evidence="8" id="KW-1185">Reference proteome</keyword>
<dbReference type="InterPro" id="IPR005467">
    <property type="entry name" value="His_kinase_dom"/>
</dbReference>
<dbReference type="CDD" id="cd00075">
    <property type="entry name" value="HATPase"/>
    <property type="match status" value="1"/>
</dbReference>
<dbReference type="Gene3D" id="1.10.287.130">
    <property type="match status" value="1"/>
</dbReference>
<dbReference type="InterPro" id="IPR003018">
    <property type="entry name" value="GAF"/>
</dbReference>
<dbReference type="PANTHER" id="PTHR43711:SF1">
    <property type="entry name" value="HISTIDINE KINASE 1"/>
    <property type="match status" value="1"/>
</dbReference>
<dbReference type="OrthoDB" id="8127at2157"/>
<evidence type="ECO:0000256" key="3">
    <source>
        <dbReference type="ARBA" id="ARBA00022679"/>
    </source>
</evidence>
<evidence type="ECO:0000256" key="4">
    <source>
        <dbReference type="ARBA" id="ARBA00022777"/>
    </source>
</evidence>
<sequence length="525" mass="55759">MDRRTVVAFVGDNRVAGERVSRAVDAAWKGPNGPALRTLSPIDIGIGAEGGDEAHLNAACGVVVTAAATTEDAVTERLAALPSNVPVIGLVEDPATPAIRGLLSAGVDDVVDVEATDPAEVDASGPLAERLASRVNPDRVRLGDDDVARLSEVLLDAGTTLMSTRTDEVETKIEWTMENVGEHADLDRIVCYREDDGRFVPAYGWSPHGFDPAPRPFEDFPGSERLSTFGNVARAAAPAADFDGEAAETGVGGPPATVHVPLVVDWELSGIVAFESDDCRVWTEDEIDLYRTLGDLVAHTIARNDRRAALRRQAEQLEQFSAVVSHDLRNPLNVLSGYLSLSEDELTPSRYDAMSGAVDRMETLIDDLLMLARRGEAIGETEPVPIAAVAEEAWQSVRAPDAALTIADEVGHVEADPSRLRQAFENLFRNAIDHGGRDVAVEVGPITTDDGVDGMYVADDGPGIPVEVADAVFDSGVSSADSSGIGLAIVDRIVEAHEWEIEARNDDGAVFELTFGSDAAPVAST</sequence>
<dbReference type="STRING" id="35743.SAMN04487937_2694"/>
<dbReference type="Pfam" id="PF01590">
    <property type="entry name" value="GAF"/>
    <property type="match status" value="1"/>
</dbReference>
<dbReference type="SUPFAM" id="SSF55874">
    <property type="entry name" value="ATPase domain of HSP90 chaperone/DNA topoisomerase II/histidine kinase"/>
    <property type="match status" value="1"/>
</dbReference>
<dbReference type="Gene3D" id="3.30.450.40">
    <property type="match status" value="1"/>
</dbReference>
<dbReference type="InterPro" id="IPR050736">
    <property type="entry name" value="Sensor_HK_Regulatory"/>
</dbReference>
<dbReference type="SMART" id="SM00388">
    <property type="entry name" value="HisKA"/>
    <property type="match status" value="1"/>
</dbReference>
<evidence type="ECO:0000256" key="2">
    <source>
        <dbReference type="ARBA" id="ARBA00012438"/>
    </source>
</evidence>
<dbReference type="InterPro" id="IPR003661">
    <property type="entry name" value="HisK_dim/P_dom"/>
</dbReference>
<dbReference type="InterPro" id="IPR029016">
    <property type="entry name" value="GAF-like_dom_sf"/>
</dbReference>
<evidence type="ECO:0000256" key="5">
    <source>
        <dbReference type="ARBA" id="ARBA00023012"/>
    </source>
</evidence>
<dbReference type="SUPFAM" id="SSF55781">
    <property type="entry name" value="GAF domain-like"/>
    <property type="match status" value="1"/>
</dbReference>
<keyword evidence="5" id="KW-0902">Two-component regulatory system</keyword>
<dbReference type="Pfam" id="PF00512">
    <property type="entry name" value="HisKA"/>
    <property type="match status" value="1"/>
</dbReference>
<dbReference type="Gene3D" id="3.30.565.10">
    <property type="entry name" value="Histidine kinase-like ATPase, C-terminal domain"/>
    <property type="match status" value="1"/>
</dbReference>
<evidence type="ECO:0000313" key="7">
    <source>
        <dbReference type="EMBL" id="SFR52490.1"/>
    </source>
</evidence>
<evidence type="ECO:0000259" key="6">
    <source>
        <dbReference type="PROSITE" id="PS50109"/>
    </source>
</evidence>
<dbReference type="SUPFAM" id="SSF47384">
    <property type="entry name" value="Homodimeric domain of signal transducing histidine kinase"/>
    <property type="match status" value="1"/>
</dbReference>
<protein>
    <recommendedName>
        <fullName evidence="2">histidine kinase</fullName>
        <ecNumber evidence="2">2.7.13.3</ecNumber>
    </recommendedName>
</protein>
<comment type="catalytic activity">
    <reaction evidence="1">
        <text>ATP + protein L-histidine = ADP + protein N-phospho-L-histidine.</text>
        <dbReference type="EC" id="2.7.13.3"/>
    </reaction>
</comment>
<dbReference type="AlphaFoldDB" id="A0A1I6HDT0"/>
<feature type="domain" description="Histidine kinase" evidence="6">
    <location>
        <begin position="323"/>
        <end position="519"/>
    </location>
</feature>
<keyword evidence="4 7" id="KW-0418">Kinase</keyword>
<keyword evidence="3" id="KW-0808">Transferase</keyword>
<evidence type="ECO:0000256" key="1">
    <source>
        <dbReference type="ARBA" id="ARBA00000085"/>
    </source>
</evidence>
<name>A0A1I6HDT0_HALSD</name>
<dbReference type="RefSeq" id="WP_092923179.1">
    <property type="nucleotide sequence ID" value="NZ_FOYN01000003.1"/>
</dbReference>
<evidence type="ECO:0000313" key="8">
    <source>
        <dbReference type="Proteomes" id="UP000198932"/>
    </source>
</evidence>
<organism evidence="7 8">
    <name type="scientific">Halorubrum sodomense</name>
    <dbReference type="NCBI Taxonomy" id="35743"/>
    <lineage>
        <taxon>Archaea</taxon>
        <taxon>Methanobacteriati</taxon>
        <taxon>Methanobacteriota</taxon>
        <taxon>Stenosarchaea group</taxon>
        <taxon>Halobacteria</taxon>
        <taxon>Halobacteriales</taxon>
        <taxon>Haloferacaceae</taxon>
        <taxon>Halorubrum</taxon>
    </lineage>
</organism>
<dbReference type="InterPro" id="IPR036890">
    <property type="entry name" value="HATPase_C_sf"/>
</dbReference>
<dbReference type="SMART" id="SM00387">
    <property type="entry name" value="HATPase_c"/>
    <property type="match status" value="1"/>
</dbReference>